<name>A0ACC2PRL2_9HYME</name>
<sequence length="573" mass="64919">MSKLGTFGTDFELGIFIQIYNVSITVYQEDDSGLIYKIQSLDAPRKSDMPPLQLLFSGDENSGHWLVLLEKDTPVGRVFQTIKKQGGKSSNIEMIQINDVPKTCESATSNTELDSTMSVFNSSRNNHVLQADGEVSNTIEIPEFVNAGHDHYSTLTEMDKMIKLKSHHPIPEKTEVIASLSRIAPFYEKDAPKTNSVDQEKKIIGTSNFEWKLVDKEEIVKSPSFKYTDTGEPEAISKTLKHPINDYSTRLNEMHQDDEIVEPSTEYTDTGESKSIVEALENTVNDYSMWSDNLHQGKIRESSIVEGNTMPHRVLMIEFKADPFILGEPGDILDRSALECFANNDVKEYNDDVRVEQMQVTELTDHGCTTSVDEPVVSKIDAIDAVLRDSIQTEMITSHTGQTEHWDNDDRRERTSDDSASSNEDDENDSGDSVGKNKNFDNEFKGEAKNTKKLPRDSPAKVKCHRNLGEYIVNRADLRVMNPDQKSKDVWLWCPHLIKEAYETIMIGISLNTCFFSPWGSVRINKASIVAYARCGFANHDQAFRFKFECLHKEQMSLIISTNKKVRFDHKSK</sequence>
<organism evidence="1 2">
    <name type="scientific">Eretmocerus hayati</name>
    <dbReference type="NCBI Taxonomy" id="131215"/>
    <lineage>
        <taxon>Eukaryota</taxon>
        <taxon>Metazoa</taxon>
        <taxon>Ecdysozoa</taxon>
        <taxon>Arthropoda</taxon>
        <taxon>Hexapoda</taxon>
        <taxon>Insecta</taxon>
        <taxon>Pterygota</taxon>
        <taxon>Neoptera</taxon>
        <taxon>Endopterygota</taxon>
        <taxon>Hymenoptera</taxon>
        <taxon>Apocrita</taxon>
        <taxon>Proctotrupomorpha</taxon>
        <taxon>Chalcidoidea</taxon>
        <taxon>Aphelinidae</taxon>
        <taxon>Aphelininae</taxon>
        <taxon>Eretmocerus</taxon>
    </lineage>
</organism>
<protein>
    <submittedName>
        <fullName evidence="1">Uncharacterized protein</fullName>
    </submittedName>
</protein>
<keyword evidence="2" id="KW-1185">Reference proteome</keyword>
<dbReference type="Proteomes" id="UP001239111">
    <property type="component" value="Chromosome 1"/>
</dbReference>
<evidence type="ECO:0000313" key="2">
    <source>
        <dbReference type="Proteomes" id="UP001239111"/>
    </source>
</evidence>
<dbReference type="EMBL" id="CM056741">
    <property type="protein sequence ID" value="KAJ8686045.1"/>
    <property type="molecule type" value="Genomic_DNA"/>
</dbReference>
<reference evidence="1" key="1">
    <citation type="submission" date="2023-04" db="EMBL/GenBank/DDBJ databases">
        <title>A chromosome-level genome assembly of the parasitoid wasp Eretmocerus hayati.</title>
        <authorList>
            <person name="Zhong Y."/>
            <person name="Liu S."/>
            <person name="Liu Y."/>
        </authorList>
    </citation>
    <scope>NUCLEOTIDE SEQUENCE</scope>
    <source>
        <strain evidence="1">ZJU_SS_LIU_2023</strain>
    </source>
</reference>
<gene>
    <name evidence="1" type="ORF">QAD02_021838</name>
</gene>
<comment type="caution">
    <text evidence="1">The sequence shown here is derived from an EMBL/GenBank/DDBJ whole genome shotgun (WGS) entry which is preliminary data.</text>
</comment>
<evidence type="ECO:0000313" key="1">
    <source>
        <dbReference type="EMBL" id="KAJ8686045.1"/>
    </source>
</evidence>
<proteinExistence type="predicted"/>
<accession>A0ACC2PRL2</accession>